<protein>
    <submittedName>
        <fullName evidence="3">GIY-YIG nuclease</fullName>
    </submittedName>
</protein>
<dbReference type="PANTHER" id="PTHR34477:SF5">
    <property type="entry name" value="BSL5627 PROTEIN"/>
    <property type="match status" value="1"/>
</dbReference>
<dbReference type="PANTHER" id="PTHR34477">
    <property type="entry name" value="UPF0213 PROTEIN YHBQ"/>
    <property type="match status" value="1"/>
</dbReference>
<gene>
    <name evidence="3" type="ORF">CO051_04370</name>
</gene>
<dbReference type="PROSITE" id="PS50164">
    <property type="entry name" value="GIY_YIG"/>
    <property type="match status" value="1"/>
</dbReference>
<dbReference type="CDD" id="cd10448">
    <property type="entry name" value="GIY-YIG_unchar_3"/>
    <property type="match status" value="1"/>
</dbReference>
<feature type="domain" description="GIY-YIG" evidence="2">
    <location>
        <begin position="3"/>
        <end position="79"/>
    </location>
</feature>
<dbReference type="InterPro" id="IPR000305">
    <property type="entry name" value="GIY-YIG_endonuc"/>
</dbReference>
<dbReference type="SUPFAM" id="SSF82771">
    <property type="entry name" value="GIY-YIG endonuclease"/>
    <property type="match status" value="1"/>
</dbReference>
<evidence type="ECO:0000313" key="3">
    <source>
        <dbReference type="EMBL" id="PJC31106.1"/>
    </source>
</evidence>
<comment type="similarity">
    <text evidence="1">Belongs to the UPF0213 family.</text>
</comment>
<comment type="caution">
    <text evidence="3">The sequence shown here is derived from an EMBL/GenBank/DDBJ whole genome shotgun (WGS) entry which is preliminary data.</text>
</comment>
<evidence type="ECO:0000256" key="1">
    <source>
        <dbReference type="ARBA" id="ARBA00007435"/>
    </source>
</evidence>
<proteinExistence type="inferred from homology"/>
<evidence type="ECO:0000259" key="2">
    <source>
        <dbReference type="PROSITE" id="PS50164"/>
    </source>
</evidence>
<dbReference type="AlphaFoldDB" id="A0A2M8EY22"/>
<dbReference type="InterPro" id="IPR035901">
    <property type="entry name" value="GIY-YIG_endonuc_sf"/>
</dbReference>
<dbReference type="InterPro" id="IPR050190">
    <property type="entry name" value="UPF0213_domain"/>
</dbReference>
<dbReference type="Proteomes" id="UP000231383">
    <property type="component" value="Unassembled WGS sequence"/>
</dbReference>
<accession>A0A2M8EY22</accession>
<sequence length="97" mass="11902">MNKQYYVYILTNKLHTVLYTGITGNLLKRIWQHKNKVVEGFTEKYNVNMLVYYEVFEDVSTAILREKRLKKWNRQWKERLINEMNSSWNDLYDAFSQ</sequence>
<dbReference type="EMBL" id="PFSC01000120">
    <property type="protein sequence ID" value="PJC31106.1"/>
    <property type="molecule type" value="Genomic_DNA"/>
</dbReference>
<evidence type="ECO:0000313" key="4">
    <source>
        <dbReference type="Proteomes" id="UP000231383"/>
    </source>
</evidence>
<name>A0A2M8EY22_9BACT</name>
<reference evidence="4" key="1">
    <citation type="submission" date="2017-09" db="EMBL/GenBank/DDBJ databases">
        <title>Depth-based differentiation of microbial function through sediment-hosted aquifers and enrichment of novel symbionts in the deep terrestrial subsurface.</title>
        <authorList>
            <person name="Probst A.J."/>
            <person name="Ladd B."/>
            <person name="Jarett J.K."/>
            <person name="Geller-Mcgrath D.E."/>
            <person name="Sieber C.M.K."/>
            <person name="Emerson J.B."/>
            <person name="Anantharaman K."/>
            <person name="Thomas B.C."/>
            <person name="Malmstrom R."/>
            <person name="Stieglmeier M."/>
            <person name="Klingl A."/>
            <person name="Woyke T."/>
            <person name="Ryan C.M."/>
            <person name="Banfield J.F."/>
        </authorList>
    </citation>
    <scope>NUCLEOTIDE SEQUENCE [LARGE SCALE GENOMIC DNA]</scope>
</reference>
<dbReference type="Gene3D" id="3.40.1440.10">
    <property type="entry name" value="GIY-YIG endonuclease"/>
    <property type="match status" value="1"/>
</dbReference>
<dbReference type="Pfam" id="PF01541">
    <property type="entry name" value="GIY-YIG"/>
    <property type="match status" value="1"/>
</dbReference>
<organism evidence="3 4">
    <name type="scientific">Candidatus Roizmanbacteria bacterium CG_4_9_14_0_2_um_filter_39_13</name>
    <dbReference type="NCBI Taxonomy" id="1974839"/>
    <lineage>
        <taxon>Bacteria</taxon>
        <taxon>Candidatus Roizmaniibacteriota</taxon>
    </lineage>
</organism>